<comment type="caution">
    <text evidence="1">The sequence shown here is derived from an EMBL/GenBank/DDBJ whole genome shotgun (WGS) entry which is preliminary data.</text>
</comment>
<accession>A0A5B7HPW0</accession>
<evidence type="ECO:0000313" key="2">
    <source>
        <dbReference type="Proteomes" id="UP000324222"/>
    </source>
</evidence>
<dbReference type="AlphaFoldDB" id="A0A5B7HPW0"/>
<reference evidence="1 2" key="1">
    <citation type="submission" date="2019-05" db="EMBL/GenBank/DDBJ databases">
        <title>Another draft genome of Portunus trituberculatus and its Hox gene families provides insights of decapod evolution.</title>
        <authorList>
            <person name="Jeong J.-H."/>
            <person name="Song I."/>
            <person name="Kim S."/>
            <person name="Choi T."/>
            <person name="Kim D."/>
            <person name="Ryu S."/>
            <person name="Kim W."/>
        </authorList>
    </citation>
    <scope>NUCLEOTIDE SEQUENCE [LARGE SCALE GENOMIC DNA]</scope>
    <source>
        <tissue evidence="1">Muscle</tissue>
    </source>
</reference>
<proteinExistence type="predicted"/>
<protein>
    <submittedName>
        <fullName evidence="1">Uncharacterized protein</fullName>
    </submittedName>
</protein>
<organism evidence="1 2">
    <name type="scientific">Portunus trituberculatus</name>
    <name type="common">Swimming crab</name>
    <name type="synonym">Neptunus trituberculatus</name>
    <dbReference type="NCBI Taxonomy" id="210409"/>
    <lineage>
        <taxon>Eukaryota</taxon>
        <taxon>Metazoa</taxon>
        <taxon>Ecdysozoa</taxon>
        <taxon>Arthropoda</taxon>
        <taxon>Crustacea</taxon>
        <taxon>Multicrustacea</taxon>
        <taxon>Malacostraca</taxon>
        <taxon>Eumalacostraca</taxon>
        <taxon>Eucarida</taxon>
        <taxon>Decapoda</taxon>
        <taxon>Pleocyemata</taxon>
        <taxon>Brachyura</taxon>
        <taxon>Eubrachyura</taxon>
        <taxon>Portunoidea</taxon>
        <taxon>Portunidae</taxon>
        <taxon>Portuninae</taxon>
        <taxon>Portunus</taxon>
    </lineage>
</organism>
<dbReference type="Proteomes" id="UP000324222">
    <property type="component" value="Unassembled WGS sequence"/>
</dbReference>
<sequence>MTTGDMRLMAYSPHVSLPIQTPGKGKIGGKCGDMG</sequence>
<gene>
    <name evidence="1" type="ORF">E2C01_068840</name>
</gene>
<keyword evidence="2" id="KW-1185">Reference proteome</keyword>
<evidence type="ECO:0000313" key="1">
    <source>
        <dbReference type="EMBL" id="MPC74480.1"/>
    </source>
</evidence>
<dbReference type="EMBL" id="VSRR010039008">
    <property type="protein sequence ID" value="MPC74480.1"/>
    <property type="molecule type" value="Genomic_DNA"/>
</dbReference>
<name>A0A5B7HPW0_PORTR</name>